<dbReference type="OrthoDB" id="5852599at2759"/>
<evidence type="ECO:0000313" key="1">
    <source>
        <dbReference type="EMBL" id="VDN00970.1"/>
    </source>
</evidence>
<proteinExistence type="predicted"/>
<dbReference type="Proteomes" id="UP000276776">
    <property type="component" value="Unassembled WGS sequence"/>
</dbReference>
<dbReference type="WBParaSite" id="TCLT_0000394601-mRNA-1">
    <property type="protein sequence ID" value="TCLT_0000394601-mRNA-1"/>
    <property type="gene ID" value="TCLT_0000394601"/>
</dbReference>
<sequence length="105" mass="11566">MEESSWSITMDTTITAEINSNTEDSNSSLLQELFCEACSALYSDILNAMNDQSLDSAAFLSGSLVFLINVYGIGRSTYCISEVVLTLRYLNTAFCFVLKSHLALQ</sequence>
<reference evidence="1 2" key="2">
    <citation type="submission" date="2018-11" db="EMBL/GenBank/DDBJ databases">
        <authorList>
            <consortium name="Pathogen Informatics"/>
        </authorList>
    </citation>
    <scope>NUCLEOTIDE SEQUENCE [LARGE SCALE GENOMIC DNA]</scope>
</reference>
<dbReference type="EMBL" id="UYYF01004270">
    <property type="protein sequence ID" value="VDN00970.1"/>
    <property type="molecule type" value="Genomic_DNA"/>
</dbReference>
<keyword evidence="2" id="KW-1185">Reference proteome</keyword>
<dbReference type="AlphaFoldDB" id="A0A0N5CUJ9"/>
<protein>
    <submittedName>
        <fullName evidence="3">Ovule protein</fullName>
    </submittedName>
</protein>
<reference evidence="3" key="1">
    <citation type="submission" date="2017-02" db="UniProtKB">
        <authorList>
            <consortium name="WormBaseParasite"/>
        </authorList>
    </citation>
    <scope>IDENTIFICATION</scope>
</reference>
<accession>A0A0N5CUJ9</accession>
<name>A0A0N5CUJ9_THECL</name>
<evidence type="ECO:0000313" key="3">
    <source>
        <dbReference type="WBParaSite" id="TCLT_0000394601-mRNA-1"/>
    </source>
</evidence>
<evidence type="ECO:0000313" key="2">
    <source>
        <dbReference type="Proteomes" id="UP000276776"/>
    </source>
</evidence>
<organism evidence="3">
    <name type="scientific">Thelazia callipaeda</name>
    <name type="common">Oriental eyeworm</name>
    <name type="synonym">Parasitic nematode</name>
    <dbReference type="NCBI Taxonomy" id="103827"/>
    <lineage>
        <taxon>Eukaryota</taxon>
        <taxon>Metazoa</taxon>
        <taxon>Ecdysozoa</taxon>
        <taxon>Nematoda</taxon>
        <taxon>Chromadorea</taxon>
        <taxon>Rhabditida</taxon>
        <taxon>Spirurina</taxon>
        <taxon>Spiruromorpha</taxon>
        <taxon>Thelazioidea</taxon>
        <taxon>Thelaziidae</taxon>
        <taxon>Thelazia</taxon>
    </lineage>
</organism>
<gene>
    <name evidence="1" type="ORF">TCLT_LOCUS3935</name>
</gene>